<evidence type="ECO:0000313" key="2">
    <source>
        <dbReference type="EMBL" id="VDM83649.1"/>
    </source>
</evidence>
<feature type="compositionally biased region" description="Acidic residues" evidence="1">
    <location>
        <begin position="194"/>
        <end position="214"/>
    </location>
</feature>
<dbReference type="Proteomes" id="UP000270094">
    <property type="component" value="Unassembled WGS sequence"/>
</dbReference>
<feature type="non-terminal residue" evidence="2">
    <location>
        <position position="348"/>
    </location>
</feature>
<reference evidence="2 3" key="1">
    <citation type="submission" date="2018-11" db="EMBL/GenBank/DDBJ databases">
        <authorList>
            <consortium name="Pathogen Informatics"/>
        </authorList>
    </citation>
    <scope>NUCLEOTIDE SEQUENCE [LARGE SCALE GENOMIC DNA]</scope>
</reference>
<feature type="compositionally biased region" description="Polar residues" evidence="1">
    <location>
        <begin position="39"/>
        <end position="51"/>
    </location>
</feature>
<dbReference type="OrthoDB" id="5859781at2759"/>
<gene>
    <name evidence="2" type="ORF">SVUK_LOCUS18647</name>
</gene>
<feature type="compositionally biased region" description="Acidic residues" evidence="1">
    <location>
        <begin position="221"/>
        <end position="239"/>
    </location>
</feature>
<accession>A0A3P7JUI9</accession>
<feature type="compositionally biased region" description="Low complexity" evidence="1">
    <location>
        <begin position="15"/>
        <end position="25"/>
    </location>
</feature>
<evidence type="ECO:0000313" key="3">
    <source>
        <dbReference type="Proteomes" id="UP000270094"/>
    </source>
</evidence>
<feature type="region of interest" description="Disordered" evidence="1">
    <location>
        <begin position="110"/>
        <end position="153"/>
    </location>
</feature>
<dbReference type="AlphaFoldDB" id="A0A3P7JUI9"/>
<organism evidence="2 3">
    <name type="scientific">Strongylus vulgaris</name>
    <name type="common">Blood worm</name>
    <dbReference type="NCBI Taxonomy" id="40348"/>
    <lineage>
        <taxon>Eukaryota</taxon>
        <taxon>Metazoa</taxon>
        <taxon>Ecdysozoa</taxon>
        <taxon>Nematoda</taxon>
        <taxon>Chromadorea</taxon>
        <taxon>Rhabditida</taxon>
        <taxon>Rhabditina</taxon>
        <taxon>Rhabditomorpha</taxon>
        <taxon>Strongyloidea</taxon>
        <taxon>Strongylidae</taxon>
        <taxon>Strongylus</taxon>
    </lineage>
</organism>
<name>A0A3P7JUI9_STRVU</name>
<protein>
    <submittedName>
        <fullName evidence="2">Uncharacterized protein</fullName>
    </submittedName>
</protein>
<feature type="region of interest" description="Disordered" evidence="1">
    <location>
        <begin position="37"/>
        <end position="58"/>
    </location>
</feature>
<sequence>MEVDNGTILDDAVDSQASQASTTSGSSLAIQFSLDDLQENSAQLPQPQSPETIRKEGKARRLNRRLALANLQLPKLSVKEDCVIDLCTEEDKAEDLAWFKKKFPTIKTDKLDPKINKEPSPSKNQQFPHSVATQRALKQDLEKKLAKRRKAEMAKRRELYMEDNEDLLLEDEEEEADTKKSIKPKKPVKKSLGSDDDSEEDEDYNGDDEEEEADGSGSDSDMSDASDVDEDGVEDVTEESNEKADKTSDDLPESVDLFDGATAGSVIKENHGHTNDLSSSLTEKADNELKRPAGCATQVDASNSMVSFLMNLLCLKYGVHRRIACFIAEFVNIGSFSDMDPFKDACED</sequence>
<proteinExistence type="predicted"/>
<feature type="region of interest" description="Disordered" evidence="1">
    <location>
        <begin position="170"/>
        <end position="257"/>
    </location>
</feature>
<evidence type="ECO:0000256" key="1">
    <source>
        <dbReference type="SAM" id="MobiDB-lite"/>
    </source>
</evidence>
<feature type="region of interest" description="Disordered" evidence="1">
    <location>
        <begin position="1"/>
        <end position="25"/>
    </location>
</feature>
<keyword evidence="3" id="KW-1185">Reference proteome</keyword>
<feature type="compositionally biased region" description="Basic and acidic residues" evidence="1">
    <location>
        <begin position="240"/>
        <end position="249"/>
    </location>
</feature>
<feature type="compositionally biased region" description="Polar residues" evidence="1">
    <location>
        <begin position="119"/>
        <end position="133"/>
    </location>
</feature>
<dbReference type="EMBL" id="UYYB01124395">
    <property type="protein sequence ID" value="VDM83649.1"/>
    <property type="molecule type" value="Genomic_DNA"/>
</dbReference>